<sequence length="81" mass="9410">IQEYIPKDKVIWECFMGDGKSGQYLEELGFDVIANDNDFFQSDEGDIVVSNPPFSKSKEVITRLKELDKPFILILQLDYLY</sequence>
<dbReference type="SUPFAM" id="SSF53335">
    <property type="entry name" value="S-adenosyl-L-methionine-dependent methyltransferases"/>
    <property type="match status" value="1"/>
</dbReference>
<reference evidence="1" key="1">
    <citation type="journal article" date="2014" name="Front. Microbiol.">
        <title>High frequency of phylogenetically diverse reductive dehalogenase-homologous genes in deep subseafloor sedimentary metagenomes.</title>
        <authorList>
            <person name="Kawai M."/>
            <person name="Futagami T."/>
            <person name="Toyoda A."/>
            <person name="Takaki Y."/>
            <person name="Nishi S."/>
            <person name="Hori S."/>
            <person name="Arai W."/>
            <person name="Tsubouchi T."/>
            <person name="Morono Y."/>
            <person name="Uchiyama I."/>
            <person name="Ito T."/>
            <person name="Fujiyama A."/>
            <person name="Inagaki F."/>
            <person name="Takami H."/>
        </authorList>
    </citation>
    <scope>NUCLEOTIDE SEQUENCE</scope>
    <source>
        <strain evidence="1">Expedition CK06-06</strain>
    </source>
</reference>
<dbReference type="InterPro" id="IPR029063">
    <property type="entry name" value="SAM-dependent_MTases_sf"/>
</dbReference>
<organism evidence="1">
    <name type="scientific">marine sediment metagenome</name>
    <dbReference type="NCBI Taxonomy" id="412755"/>
    <lineage>
        <taxon>unclassified sequences</taxon>
        <taxon>metagenomes</taxon>
        <taxon>ecological metagenomes</taxon>
    </lineage>
</organism>
<dbReference type="GO" id="GO:0032259">
    <property type="term" value="P:methylation"/>
    <property type="evidence" value="ECO:0007669"/>
    <property type="project" value="InterPro"/>
</dbReference>
<protein>
    <submittedName>
        <fullName evidence="1">Uncharacterized protein</fullName>
    </submittedName>
</protein>
<feature type="non-terminal residue" evidence="1">
    <location>
        <position position="1"/>
    </location>
</feature>
<dbReference type="AlphaFoldDB" id="X1CKT8"/>
<dbReference type="GO" id="GO:0003676">
    <property type="term" value="F:nucleic acid binding"/>
    <property type="evidence" value="ECO:0007669"/>
    <property type="project" value="InterPro"/>
</dbReference>
<dbReference type="Pfam" id="PF13651">
    <property type="entry name" value="EcoRI_methylase"/>
    <property type="match status" value="1"/>
</dbReference>
<evidence type="ECO:0000313" key="1">
    <source>
        <dbReference type="EMBL" id="GAH08981.1"/>
    </source>
</evidence>
<gene>
    <name evidence="1" type="ORF">S01H4_57663</name>
</gene>
<name>X1CKT8_9ZZZZ</name>
<dbReference type="EMBL" id="BART01033591">
    <property type="protein sequence ID" value="GAH08981.1"/>
    <property type="molecule type" value="Genomic_DNA"/>
</dbReference>
<comment type="caution">
    <text evidence="1">The sequence shown here is derived from an EMBL/GenBank/DDBJ whole genome shotgun (WGS) entry which is preliminary data.</text>
</comment>
<dbReference type="InterPro" id="IPR002052">
    <property type="entry name" value="DNA_methylase_N6_adenine_CS"/>
</dbReference>
<accession>X1CKT8</accession>
<proteinExistence type="predicted"/>
<dbReference type="GO" id="GO:0008168">
    <property type="term" value="F:methyltransferase activity"/>
    <property type="evidence" value="ECO:0007669"/>
    <property type="project" value="InterPro"/>
</dbReference>
<dbReference type="PROSITE" id="PS00092">
    <property type="entry name" value="N6_MTASE"/>
    <property type="match status" value="1"/>
</dbReference>
<dbReference type="InterPro" id="IPR025247">
    <property type="entry name" value="EcoRI-like_methylase"/>
</dbReference>